<feature type="domain" description="FHA" evidence="8">
    <location>
        <begin position="508"/>
        <end position="562"/>
    </location>
</feature>
<dbReference type="Pfam" id="PF01145">
    <property type="entry name" value="Band_7"/>
    <property type="match status" value="1"/>
</dbReference>
<dbReference type="SUPFAM" id="SSF57903">
    <property type="entry name" value="FYVE/PHD zinc finger"/>
    <property type="match status" value="1"/>
</dbReference>
<sequence length="1440" mass="158922">CSNPPLSEEMLPPGEWMCHRCTVRRKVKPLNQTNSVLCVPLLNCSLCVIFRTFHSYLSLSALFPSHQPFFSHPHRHKTLESSAPVCVRSWNCRKSCRVAPLIQCDYCPLLFHMDCLEPPLTAMPLGRWMCPNHIEHVVLNQKNMTLSNRCRVFDRFQDTISQHVVKVDFLNRIHKKHPPNRRVLQSVRRRGLKVPDAIKSQYRFPPPLLAPAAIRDGELICNGVPEESSQKHLLNSEHLASQSEQQEWLCSVVALQCSILRHLSAKQMPSLWDSEQTEKADIKPVIVADGSITNPYQAADKALTPSLYSVSCTSGITTQNSLSSSQSQQALSQEDVNCSSCMDKSKKVSCGTSNGPTASDVKVNGPHLYGVSSEPSAHLTESQRLIGPDGKVSPTTVSIGSSLIVPSSFTLNSAAMLDLTSSVKALMDGNGEIEINMLDEKLIKFLALQRIQQLFPSKVQSVASSVSSHQSSPLANHIEVQRKEVQARAVFYPLMGIGSAVNMCYRTLYIGTGADMDVCLTSYGHCNYVSGKHACIFYDENTKHYELLNYSEHGTTVDNVLYSCDFSEKTTPVPPSSIVAKVQSVIKCHKGRKQDEEPHEEAVVMNSQAQGQHRKPCNCKASSSSLIGGSGAGWEGTALLHHGSYIKLGCLQFVFSITDFATKQPKGDAALVQDMDLEEKLSLKPHQEAGHNSPQSLARRFLELACSGPCRLLCTPSLPPLASASPACRNQRFWLQLRPAQERSSAEEVNLAAGGACELAAAKGNLLLTLFAAPQEAMATVLLVLGLLLGLYALLYYNCIKGAKCRAQTSLQGKTVVITGGNTGIGKMTALDLARRRARVILACRSRARGEAAVYDIRRESGNNEVLFMSLDLASLDSVRAFAETFLRSEPRLDILINNAGVGAGGRKKDGFNLVFQVNHLGHFLLTHLLLERLKLSAPSRVVIVASNAHRSGKIDFETLQKPVEGILQNFQAYCTSKLANILYARELANKLEGTDVTCYAVHPGVVNTELFRYIPIWLWPFFVPISWLFFRDPTDGAQTSIYCATQEGIEMFSGRYFVDCRVQDPRPQARDDAVAKKLWEVSERMVKIMTESELLAVACEQFLGKNVQDIKNVVLQTLEGHLRSILGTLTVEQIYQDRDQFAKLVREVAAPDVGRMGIEILSFTIKDVYDKVEYLSSLGKTQTAVVQRDADIGVAEAERDAGIREAECKREMLDVKFMSDTKTADSKRAFEMQKAAFSQEINIKTAEAQLAYELQGAREQQKIRQEEIEIEVVQRRKQIDVEEKEIIRMDKELTATIKRPAEAEAHRMQQIAEGEKVKQVLIAQAEAEKIRKIGEAEASVIEAIGKADAEKMKLKAEAYQQYGDAAKMALVLDALPQIAAKVAAPLAKVDEIVILSGDNNKVTSDLNRLLAEIPASVHALTGVDLSKIPLIQKATGAQA</sequence>
<keyword evidence="7" id="KW-1133">Transmembrane helix</keyword>
<dbReference type="PROSITE" id="PS50006">
    <property type="entry name" value="FHA_DOMAIN"/>
    <property type="match status" value="1"/>
</dbReference>
<keyword evidence="7" id="KW-0472">Membrane</keyword>
<feature type="region of interest" description="Disordered" evidence="6">
    <location>
        <begin position="591"/>
        <end position="616"/>
    </location>
</feature>
<dbReference type="InterPro" id="IPR036013">
    <property type="entry name" value="Band_7/SPFH_dom_sf"/>
</dbReference>
<comment type="similarity">
    <text evidence="1">Belongs to the short-chain dehydrogenases/reductases (SDR) family.</text>
</comment>
<evidence type="ECO:0000256" key="4">
    <source>
        <dbReference type="ARBA" id="ARBA00022833"/>
    </source>
</evidence>
<dbReference type="InterPro" id="IPR000253">
    <property type="entry name" value="FHA_dom"/>
</dbReference>
<dbReference type="InterPro" id="IPR001107">
    <property type="entry name" value="Band_7"/>
</dbReference>
<evidence type="ECO:0000256" key="6">
    <source>
        <dbReference type="SAM" id="MobiDB-lite"/>
    </source>
</evidence>
<evidence type="ECO:0000256" key="1">
    <source>
        <dbReference type="ARBA" id="ARBA00006484"/>
    </source>
</evidence>
<dbReference type="InterPro" id="IPR002347">
    <property type="entry name" value="SDR_fam"/>
</dbReference>
<evidence type="ECO:0000313" key="9">
    <source>
        <dbReference type="EMBL" id="EMP37797.1"/>
    </source>
</evidence>
<keyword evidence="7" id="KW-0812">Transmembrane</keyword>
<accession>M7CAV2</accession>
<organism evidence="9 10">
    <name type="scientific">Chelonia mydas</name>
    <name type="common">Green sea-turtle</name>
    <name type="synonym">Chelonia agassizi</name>
    <dbReference type="NCBI Taxonomy" id="8469"/>
    <lineage>
        <taxon>Eukaryota</taxon>
        <taxon>Metazoa</taxon>
        <taxon>Chordata</taxon>
        <taxon>Craniata</taxon>
        <taxon>Vertebrata</taxon>
        <taxon>Euteleostomi</taxon>
        <taxon>Archelosauria</taxon>
        <taxon>Testudinata</taxon>
        <taxon>Testudines</taxon>
        <taxon>Cryptodira</taxon>
        <taxon>Durocryptodira</taxon>
        <taxon>Americhelydia</taxon>
        <taxon>Chelonioidea</taxon>
        <taxon>Cheloniidae</taxon>
        <taxon>Chelonia</taxon>
    </lineage>
</organism>
<dbReference type="PANTHER" id="PTHR43157">
    <property type="entry name" value="PHOSPHATIDYLINOSITOL-GLYCAN BIOSYNTHESIS CLASS F PROTEIN-RELATED"/>
    <property type="match status" value="1"/>
</dbReference>
<keyword evidence="5" id="KW-0560">Oxidoreductase</keyword>
<dbReference type="InterPro" id="IPR013083">
    <property type="entry name" value="Znf_RING/FYVE/PHD"/>
</dbReference>
<evidence type="ECO:0000259" key="8">
    <source>
        <dbReference type="PROSITE" id="PS50006"/>
    </source>
</evidence>
<reference evidence="10" key="1">
    <citation type="journal article" date="2013" name="Nat. Genet.">
        <title>The draft genomes of soft-shell turtle and green sea turtle yield insights into the development and evolution of the turtle-specific body plan.</title>
        <authorList>
            <person name="Wang Z."/>
            <person name="Pascual-Anaya J."/>
            <person name="Zadissa A."/>
            <person name="Li W."/>
            <person name="Niimura Y."/>
            <person name="Huang Z."/>
            <person name="Li C."/>
            <person name="White S."/>
            <person name="Xiong Z."/>
            <person name="Fang D."/>
            <person name="Wang B."/>
            <person name="Ming Y."/>
            <person name="Chen Y."/>
            <person name="Zheng Y."/>
            <person name="Kuraku S."/>
            <person name="Pignatelli M."/>
            <person name="Herrero J."/>
            <person name="Beal K."/>
            <person name="Nozawa M."/>
            <person name="Li Q."/>
            <person name="Wang J."/>
            <person name="Zhang H."/>
            <person name="Yu L."/>
            <person name="Shigenobu S."/>
            <person name="Wang J."/>
            <person name="Liu J."/>
            <person name="Flicek P."/>
            <person name="Searle S."/>
            <person name="Wang J."/>
            <person name="Kuratani S."/>
            <person name="Yin Y."/>
            <person name="Aken B."/>
            <person name="Zhang G."/>
            <person name="Irie N."/>
        </authorList>
    </citation>
    <scope>NUCLEOTIDE SEQUENCE [LARGE SCALE GENOMIC DNA]</scope>
</reference>
<feature type="transmembrane region" description="Helical" evidence="7">
    <location>
        <begin position="777"/>
        <end position="797"/>
    </location>
</feature>
<dbReference type="PANTHER" id="PTHR43157:SF44">
    <property type="entry name" value="DEHYDROGENASE_REDUCTASE SDR FAMILY MEMBER 13"/>
    <property type="match status" value="1"/>
</dbReference>
<dbReference type="GO" id="GO:0008270">
    <property type="term" value="F:zinc ion binding"/>
    <property type="evidence" value="ECO:0007669"/>
    <property type="project" value="UniProtKB-KW"/>
</dbReference>
<dbReference type="Proteomes" id="UP000031443">
    <property type="component" value="Unassembled WGS sequence"/>
</dbReference>
<dbReference type="STRING" id="8469.M7CAV2"/>
<evidence type="ECO:0000256" key="2">
    <source>
        <dbReference type="ARBA" id="ARBA00022723"/>
    </source>
</evidence>
<dbReference type="InterPro" id="IPR019787">
    <property type="entry name" value="Znf_PHD-finger"/>
</dbReference>
<dbReference type="GO" id="GO:0016491">
    <property type="term" value="F:oxidoreductase activity"/>
    <property type="evidence" value="ECO:0007669"/>
    <property type="project" value="UniProtKB-KW"/>
</dbReference>
<dbReference type="Pfam" id="PF00106">
    <property type="entry name" value="adh_short"/>
    <property type="match status" value="1"/>
</dbReference>
<name>M7CAV2_CHEMY</name>
<evidence type="ECO:0000256" key="3">
    <source>
        <dbReference type="ARBA" id="ARBA00022771"/>
    </source>
</evidence>
<dbReference type="SUPFAM" id="SSF51735">
    <property type="entry name" value="NAD(P)-binding Rossmann-fold domains"/>
    <property type="match status" value="1"/>
</dbReference>
<evidence type="ECO:0000256" key="7">
    <source>
        <dbReference type="SAM" id="Phobius"/>
    </source>
</evidence>
<dbReference type="SMART" id="SM00249">
    <property type="entry name" value="PHD"/>
    <property type="match status" value="1"/>
</dbReference>
<dbReference type="Pfam" id="PF00628">
    <property type="entry name" value="PHD"/>
    <property type="match status" value="1"/>
</dbReference>
<dbReference type="InterPro" id="IPR008984">
    <property type="entry name" value="SMAD_FHA_dom_sf"/>
</dbReference>
<dbReference type="InterPro" id="IPR036291">
    <property type="entry name" value="NAD(P)-bd_dom_sf"/>
</dbReference>
<feature type="compositionally biased region" description="Basic and acidic residues" evidence="6">
    <location>
        <begin position="593"/>
        <end position="602"/>
    </location>
</feature>
<keyword evidence="2" id="KW-0479">Metal-binding</keyword>
<dbReference type="Gene3D" id="3.30.40.10">
    <property type="entry name" value="Zinc/RING finger domain, C3HC4 (zinc finger)"/>
    <property type="match status" value="1"/>
</dbReference>
<dbReference type="EMBL" id="KB521250">
    <property type="protein sequence ID" value="EMP37797.1"/>
    <property type="molecule type" value="Genomic_DNA"/>
</dbReference>
<feature type="non-terminal residue" evidence="9">
    <location>
        <position position="1"/>
    </location>
</feature>
<keyword evidence="4" id="KW-0862">Zinc</keyword>
<dbReference type="Gene3D" id="3.30.479.30">
    <property type="entry name" value="Band 7 domain"/>
    <property type="match status" value="1"/>
</dbReference>
<dbReference type="CDD" id="cd15534">
    <property type="entry name" value="PHD2_PHF12_Rco1"/>
    <property type="match status" value="1"/>
</dbReference>
<keyword evidence="3" id="KW-0863">Zinc-finger</keyword>
<gene>
    <name evidence="9" type="ORF">UY3_05081</name>
</gene>
<dbReference type="PRINTS" id="PR00081">
    <property type="entry name" value="GDHRDH"/>
</dbReference>
<dbReference type="CDD" id="cd03399">
    <property type="entry name" value="SPFH_flotillin"/>
    <property type="match status" value="1"/>
</dbReference>
<evidence type="ECO:0000256" key="5">
    <source>
        <dbReference type="ARBA" id="ARBA00023002"/>
    </source>
</evidence>
<dbReference type="eggNOG" id="KOG2668">
    <property type="taxonomic scope" value="Eukaryota"/>
</dbReference>
<dbReference type="CDD" id="cd22703">
    <property type="entry name" value="FHA_PHF12"/>
    <property type="match status" value="1"/>
</dbReference>
<dbReference type="InterPro" id="IPR001965">
    <property type="entry name" value="Znf_PHD"/>
</dbReference>
<protein>
    <submittedName>
        <fullName evidence="9">Flotillin-2</fullName>
    </submittedName>
</protein>
<evidence type="ECO:0000313" key="10">
    <source>
        <dbReference type="Proteomes" id="UP000031443"/>
    </source>
</evidence>
<dbReference type="SUPFAM" id="SSF117892">
    <property type="entry name" value="Band 7/SPFH domain"/>
    <property type="match status" value="1"/>
</dbReference>
<keyword evidence="10" id="KW-1185">Reference proteome</keyword>
<feature type="transmembrane region" description="Helical" evidence="7">
    <location>
        <begin position="1011"/>
        <end position="1031"/>
    </location>
</feature>
<dbReference type="SMART" id="SM00244">
    <property type="entry name" value="PHB"/>
    <property type="match status" value="1"/>
</dbReference>
<dbReference type="InterPro" id="IPR011011">
    <property type="entry name" value="Znf_FYVE_PHD"/>
</dbReference>
<dbReference type="SUPFAM" id="SSF49879">
    <property type="entry name" value="SMAD/FHA domain"/>
    <property type="match status" value="1"/>
</dbReference>
<proteinExistence type="inferred from homology"/>
<dbReference type="Gene3D" id="3.40.50.720">
    <property type="entry name" value="NAD(P)-binding Rossmann-like Domain"/>
    <property type="match status" value="1"/>
</dbReference>